<keyword evidence="2" id="KW-1185">Reference proteome</keyword>
<dbReference type="EMBL" id="BAABDM010000001">
    <property type="protein sequence ID" value="GAA4085391.1"/>
    <property type="molecule type" value="Genomic_DNA"/>
</dbReference>
<evidence type="ECO:0008006" key="3">
    <source>
        <dbReference type="Google" id="ProtNLM"/>
    </source>
</evidence>
<name>A0ABP7WBL4_9GAMM</name>
<proteinExistence type="predicted"/>
<dbReference type="Proteomes" id="UP001500392">
    <property type="component" value="Unassembled WGS sequence"/>
</dbReference>
<evidence type="ECO:0000313" key="2">
    <source>
        <dbReference type="Proteomes" id="UP001500392"/>
    </source>
</evidence>
<reference evidence="2" key="1">
    <citation type="journal article" date="2019" name="Int. J. Syst. Evol. Microbiol.">
        <title>The Global Catalogue of Microorganisms (GCM) 10K type strain sequencing project: providing services to taxonomists for standard genome sequencing and annotation.</title>
        <authorList>
            <consortium name="The Broad Institute Genomics Platform"/>
            <consortium name="The Broad Institute Genome Sequencing Center for Infectious Disease"/>
            <person name="Wu L."/>
            <person name="Ma J."/>
        </authorList>
    </citation>
    <scope>NUCLEOTIDE SEQUENCE [LARGE SCALE GENOMIC DNA]</scope>
    <source>
        <strain evidence="2">JCM 17304</strain>
    </source>
</reference>
<comment type="caution">
    <text evidence="1">The sequence shown here is derived from an EMBL/GenBank/DDBJ whole genome shotgun (WGS) entry which is preliminary data.</text>
</comment>
<dbReference type="RefSeq" id="WP_425583001.1">
    <property type="nucleotide sequence ID" value="NZ_BAABDM010000001.1"/>
</dbReference>
<sequence>MSRQNTGNTCQSDRNTDYLGAIIDENGREIPISNNMIENSLHDLQDTPAEFICHLARRAAD</sequence>
<dbReference type="NCBIfam" id="NF045613">
    <property type="entry name" value="PA1571_fam"/>
    <property type="match status" value="1"/>
</dbReference>
<accession>A0ABP7WBL4</accession>
<gene>
    <name evidence="1" type="ORF">GCM10022414_05220</name>
</gene>
<dbReference type="InterPro" id="IPR054635">
    <property type="entry name" value="PA1571-like"/>
</dbReference>
<protein>
    <recommendedName>
        <fullName evidence="3">Transposase</fullName>
    </recommendedName>
</protein>
<evidence type="ECO:0000313" key="1">
    <source>
        <dbReference type="EMBL" id="GAA4085391.1"/>
    </source>
</evidence>
<organism evidence="1 2">
    <name type="scientific">Zhongshania borealis</name>
    <dbReference type="NCBI Taxonomy" id="889488"/>
    <lineage>
        <taxon>Bacteria</taxon>
        <taxon>Pseudomonadati</taxon>
        <taxon>Pseudomonadota</taxon>
        <taxon>Gammaproteobacteria</taxon>
        <taxon>Cellvibrionales</taxon>
        <taxon>Spongiibacteraceae</taxon>
        <taxon>Zhongshania</taxon>
    </lineage>
</organism>